<accession>A0A4Y6PNV0</accession>
<proteinExistence type="predicted"/>
<dbReference type="OrthoDB" id="5497143at2"/>
<keyword evidence="1" id="KW-0732">Signal</keyword>
<dbReference type="InterPro" id="IPR036465">
    <property type="entry name" value="vWFA_dom_sf"/>
</dbReference>
<keyword evidence="3" id="KW-1185">Reference proteome</keyword>
<dbReference type="Proteomes" id="UP000315995">
    <property type="component" value="Chromosome"/>
</dbReference>
<accession>A0A5B8Y489</accession>
<dbReference type="SUPFAM" id="SSF53300">
    <property type="entry name" value="vWA-like"/>
    <property type="match status" value="1"/>
</dbReference>
<dbReference type="EMBL" id="CP041186">
    <property type="protein sequence ID" value="QDG49992.1"/>
    <property type="molecule type" value="Genomic_DNA"/>
</dbReference>
<feature type="chain" id="PRO_5030106147" evidence="1">
    <location>
        <begin position="30"/>
        <end position="747"/>
    </location>
</feature>
<evidence type="ECO:0000313" key="3">
    <source>
        <dbReference type="Proteomes" id="UP000315995"/>
    </source>
</evidence>
<dbReference type="RefSeq" id="WP_141196488.1">
    <property type="nucleotide sequence ID" value="NZ_CP041186.1"/>
</dbReference>
<organism evidence="2 3">
    <name type="scientific">Persicimonas caeni</name>
    <dbReference type="NCBI Taxonomy" id="2292766"/>
    <lineage>
        <taxon>Bacteria</taxon>
        <taxon>Deltaproteobacteria</taxon>
        <taxon>Bradymonadales</taxon>
        <taxon>Bradymonadaceae</taxon>
        <taxon>Persicimonas</taxon>
    </lineage>
</organism>
<protein>
    <submittedName>
        <fullName evidence="2">VWA domain-containing protein</fullName>
    </submittedName>
</protein>
<evidence type="ECO:0000313" key="2">
    <source>
        <dbReference type="EMBL" id="QDG49992.1"/>
    </source>
</evidence>
<dbReference type="Gene3D" id="3.40.50.410">
    <property type="entry name" value="von Willebrand factor, type A domain"/>
    <property type="match status" value="1"/>
</dbReference>
<feature type="signal peptide" evidence="1">
    <location>
        <begin position="1"/>
        <end position="29"/>
    </location>
</feature>
<reference evidence="2 3" key="1">
    <citation type="submission" date="2019-06" db="EMBL/GenBank/DDBJ databases">
        <title>Persicimonas caeni gen. nov., sp. nov., a predatory bacterium isolated from solar saltern.</title>
        <authorList>
            <person name="Wang S."/>
        </authorList>
    </citation>
    <scope>NUCLEOTIDE SEQUENCE [LARGE SCALE GENOMIC DNA]</scope>
    <source>
        <strain evidence="2 3">YN101</strain>
    </source>
</reference>
<dbReference type="AlphaFoldDB" id="A0A4Y6PNV0"/>
<evidence type="ECO:0000256" key="1">
    <source>
        <dbReference type="SAM" id="SignalP"/>
    </source>
</evidence>
<sequence length="747" mass="80480">MKPTKRIHVLLAACLGVAALMVGGQQAHAWHWTNSGGQMCNPDSGSDIQTLPPPQAMLMLDRSGSMGGQVTVGNTCNQCDYDATLYGKHTCRFSGQYCEEDGWWDDWHSLTKTFDCSWCRSRNDCRNAADGLLEDYAEDKHWGDYCGIRRWSMSYSNTKSISGDVDCDTCSNDNQCRDRLDNYLSSRYSNYSLDSVDYYRESSWWCSNVTRSKWDIAVDAIDVVTRDMTASSPDTVEFGLGTYEGTQANIRHEASANANWRIMNTLNSLGPAGGTPTSLAIHRMLNSATVKNAPGGSAGVLLTDGAPTTASFGSDAHTETIQKACEHRAIAPLYVVGFGGGTDEEFNDVVAAAGGTGTCSNGDPCSNPGNWSSFDGNCDGSYQADNEAALKVALAGIAREISCTFSLSAFAEPTSPQPWDEQWQGCKSSDYDCLKINLGGTTRVYHIDSPRGPRGWDFASPAHNSIRILDRSDGASGDYCQLIRDGLVTNPNGNDVSIQLACLCREQPNSGCSGSDMNPPARTCECPVGRWRCNQGMDICRPERNCPTDLVGEGGTCSAGVGACERQGGEYCTNQGTIACDATPGDPSPETCNGIDDDCDGLVDEGLSDGSLCHVDYEDNPGSAEQAAMKREVNRCNIGIRSCSGGSWQCDPLEPMPEVCNGVDDDCNGVRDNLSTSWDNVRKQNGDRYTLPSGYEAAACYERDVCSCPTDSRDEIEGKNFTQYVLGWGNGSNPPNPTCKCGEGMTP</sequence>
<dbReference type="CDD" id="cd00198">
    <property type="entry name" value="vWFA"/>
    <property type="match status" value="1"/>
</dbReference>
<gene>
    <name evidence="2" type="ORF">FIV42_04325</name>
</gene>
<name>A0A4Y6PNV0_PERCE</name>